<feature type="disulfide bond" evidence="7">
    <location>
        <begin position="901"/>
        <end position="918"/>
    </location>
</feature>
<dbReference type="PROSITE" id="PS00022">
    <property type="entry name" value="EGF_1"/>
    <property type="match status" value="4"/>
</dbReference>
<dbReference type="Proteomes" id="UP000663834">
    <property type="component" value="Unassembled WGS sequence"/>
</dbReference>
<evidence type="ECO:0000256" key="5">
    <source>
        <dbReference type="ARBA" id="ARBA00023136"/>
    </source>
</evidence>
<dbReference type="GO" id="GO:0005886">
    <property type="term" value="C:plasma membrane"/>
    <property type="evidence" value="ECO:0007669"/>
    <property type="project" value="TreeGrafter"/>
</dbReference>
<feature type="disulfide bond" evidence="7">
    <location>
        <begin position="998"/>
        <end position="1007"/>
    </location>
</feature>
<keyword evidence="3" id="KW-0677">Repeat</keyword>
<name>A0A816GCH7_9BILA</name>
<evidence type="ECO:0000256" key="8">
    <source>
        <dbReference type="SAM" id="Phobius"/>
    </source>
</evidence>
<feature type="domain" description="G-protein coupled receptors family 1 profile" evidence="10">
    <location>
        <begin position="1249"/>
        <end position="1501"/>
    </location>
</feature>
<dbReference type="SMART" id="SM00192">
    <property type="entry name" value="LDLa"/>
    <property type="match status" value="6"/>
</dbReference>
<evidence type="ECO:0000256" key="7">
    <source>
        <dbReference type="PROSITE-ProRule" id="PRU00076"/>
    </source>
</evidence>
<dbReference type="Pfam" id="PF00001">
    <property type="entry name" value="7tm_1"/>
    <property type="match status" value="1"/>
</dbReference>
<keyword evidence="6 7" id="KW-1015">Disulfide bond</keyword>
<feature type="transmembrane region" description="Helical" evidence="8">
    <location>
        <begin position="1453"/>
        <end position="1470"/>
    </location>
</feature>
<dbReference type="PROSITE" id="PS50026">
    <property type="entry name" value="EGF_3"/>
    <property type="match status" value="2"/>
</dbReference>
<dbReference type="GO" id="GO:0016192">
    <property type="term" value="P:vesicle-mediated transport"/>
    <property type="evidence" value="ECO:0007669"/>
    <property type="project" value="UniProtKB-ARBA"/>
</dbReference>
<feature type="transmembrane region" description="Helical" evidence="8">
    <location>
        <begin position="1234"/>
        <end position="1257"/>
    </location>
</feature>
<evidence type="ECO:0000259" key="10">
    <source>
        <dbReference type="PROSITE" id="PS50262"/>
    </source>
</evidence>
<feature type="transmembrane region" description="Helical" evidence="8">
    <location>
        <begin position="1269"/>
        <end position="1294"/>
    </location>
</feature>
<dbReference type="InterPro" id="IPR002172">
    <property type="entry name" value="LDrepeatLR_classA_rpt"/>
</dbReference>
<evidence type="ECO:0000256" key="1">
    <source>
        <dbReference type="ARBA" id="ARBA00004167"/>
    </source>
</evidence>
<dbReference type="PROSITE" id="PS01186">
    <property type="entry name" value="EGF_2"/>
    <property type="match status" value="1"/>
</dbReference>
<sequence length="1530" mass="175145">MDDYKALQIIPYCLRPLSMPTQTDNEEGYHEDTVWFTFEELRESNVTARQLYYISVPIDLIEEYHVYLDNPETSLSEQIVFKCGGTQFGDMCQYMLEYDESFEDIVINTFNAKATMKQEDGAMLTNLTCYMHLECDRGPAPMCLDWREVCDGKFDCVNGGIDEMGCNELEMNPCDADTYRCHNGAQCIPKTMFNDDPLHPDCLDGSDENIYSTLFEKIVSVCGSNPSFICEDRSCSRMGEFSCGDGVCNKAHFMLSTSHCSSTRSELFRATVFSRGGNAHLTYDCWSSMICLTKIITKEVNCDAHECWAGWTQGCLPLIYQACPSFFLFPSTPVMLGHVYFAYSSNQTYYDRRQGFEFICYNESLCSKFLPPTTKIGALSCLRYEELHLKVYSNSNDLLKALLSIFQACSTVSTGDNNCSMSHLFHCPNSSKCISKHRLVDGTADCFNRLDEDYHMSCSLNQHYRFECLSEKKCLSSIMIEDGMIDCLKGEDEIDEEHRNYETQPIFSMLCDSYQDMLSGLVGDGNETDETDCEPWVCDNLYTRCDGVWNCPNGQDEVNCPGSACQLHEHMCISPETLILTCIPLRKAGDGKVDCLGGTDERMHCRKTYSASIDKRYRCWNDTKCVSTATLCKFTSSSTDEHKCTSSEDQKFCSTEISDDDALYDRLSGICLPQWDSHRTLGEELVCNLTDEYESGVFVKRYPVYLRLRSPDNQSGEQSIKKSISHRLLHDENLEVQSRQFAISYRSVWFCNRGIVIRMSKSRQLRCLCPPSYYGHQCEYQSQRVSLTLQFQQEIQRIVSNVFRFIIMLIDGDNRIHSYEKIMYTVTGNCRDKFNINLLYANRPKNNSAMYNIHIDAYEAVTIQYRASWLLPIRFHFLPLNRLAADLVIPANPSRQCNVPCGNNGQCTLYETTETFFCRCSPGWRGKLCDVKVECDCSSDSVCVGNLNNRSICICPIGKFGPRCYINSPSCRLDSCMNDGLCIPDDERMSHFDYGCICNQFFTGFRCDIPATRIKISFTDIAVPSSVLIHLILAQKDAPPIRISNFQRVSYSQESVTIITTVPFNLLIIEISHIYYLVVAESIAILMKNVSIELSSLKRCLPIQDILNSTILHYRLLRRMKYYHLPCQNKQEMECFYDEQNFCQCTYERQANCFRFDHNKLSDCIGINRCQNGAQCLQDHPRCPTTSTCVCRECFYGNLCQFSTRGLGISIDAVLGYQIQPYIPFFNQPSVVKFSIFLTLVIFIIGSISGTLSIMTFREKASLDVGCGFYLLVEAINSPFIIIGLVLKMVHLLLSQMNVLTNPRLLLVNCFLIDTILNILLTTSSWLTGCVAAERMFTVIIGANVNKTATKTIAKWIIIGVLFVSCLNVVPDLFDRQLFHDEDEHRTWCVTIYSDSWKNFIVVMNFFHFVTPLFINLMSAVVIIFKTARMRSNVQRRRFHIQFRHQCREHKHLLISPLILLILSLPRLLISGCMKSERDPWLFMLSYFLSFVPPILTFPIFVMPSETYTKAFKNSIVRRRVAIQRILNFN</sequence>
<dbReference type="PROSITE" id="PS50262">
    <property type="entry name" value="G_PROTEIN_RECEP_F1_2"/>
    <property type="match status" value="1"/>
</dbReference>
<dbReference type="InterPro" id="IPR000742">
    <property type="entry name" value="EGF"/>
</dbReference>
<feature type="transmembrane region" description="Helical" evidence="8">
    <location>
        <begin position="1353"/>
        <end position="1370"/>
    </location>
</feature>
<dbReference type="InterPro" id="IPR050685">
    <property type="entry name" value="LDLR"/>
</dbReference>
<dbReference type="SMART" id="SM00181">
    <property type="entry name" value="EGF"/>
    <property type="match status" value="5"/>
</dbReference>
<dbReference type="OrthoDB" id="9991628at2759"/>
<keyword evidence="4 8" id="KW-1133">Transmembrane helix</keyword>
<keyword evidence="5 8" id="KW-0472">Membrane</keyword>
<evidence type="ECO:0000256" key="3">
    <source>
        <dbReference type="ARBA" id="ARBA00022737"/>
    </source>
</evidence>
<evidence type="ECO:0000256" key="2">
    <source>
        <dbReference type="ARBA" id="ARBA00022692"/>
    </source>
</evidence>
<dbReference type="Gene3D" id="4.10.400.10">
    <property type="entry name" value="Low-density Lipoprotein Receptor"/>
    <property type="match status" value="2"/>
</dbReference>
<feature type="disulfide bond" evidence="7">
    <location>
        <begin position="897"/>
        <end position="907"/>
    </location>
</feature>
<dbReference type="PROSITE" id="PS50068">
    <property type="entry name" value="LDLRA_2"/>
    <property type="match status" value="2"/>
</dbReference>
<feature type="transmembrane region" description="Helical" evidence="8">
    <location>
        <begin position="1406"/>
        <end position="1428"/>
    </location>
</feature>
<feature type="disulfide bond" evidence="7">
    <location>
        <begin position="920"/>
        <end position="929"/>
    </location>
</feature>
<evidence type="ECO:0000313" key="11">
    <source>
        <dbReference type="EMBL" id="CAF1673248.1"/>
    </source>
</evidence>
<organism evidence="11 12">
    <name type="scientific">Rotaria magnacalcarata</name>
    <dbReference type="NCBI Taxonomy" id="392030"/>
    <lineage>
        <taxon>Eukaryota</taxon>
        <taxon>Metazoa</taxon>
        <taxon>Spiralia</taxon>
        <taxon>Gnathifera</taxon>
        <taxon>Rotifera</taxon>
        <taxon>Eurotatoria</taxon>
        <taxon>Bdelloidea</taxon>
        <taxon>Philodinida</taxon>
        <taxon>Philodinidae</taxon>
        <taxon>Rotaria</taxon>
    </lineage>
</organism>
<feature type="transmembrane region" description="Helical" evidence="8">
    <location>
        <begin position="1482"/>
        <end position="1503"/>
    </location>
</feature>
<feature type="domain" description="EGF-like" evidence="9">
    <location>
        <begin position="967"/>
        <end position="1008"/>
    </location>
</feature>
<evidence type="ECO:0000259" key="9">
    <source>
        <dbReference type="PROSITE" id="PS50026"/>
    </source>
</evidence>
<dbReference type="EMBL" id="CAJNOW010019558">
    <property type="protein sequence ID" value="CAF1673248.1"/>
    <property type="molecule type" value="Genomic_DNA"/>
</dbReference>
<accession>A0A816GCH7</accession>
<dbReference type="Gene3D" id="2.10.25.10">
    <property type="entry name" value="Laminin"/>
    <property type="match status" value="2"/>
</dbReference>
<feature type="domain" description="EGF-like" evidence="9">
    <location>
        <begin position="893"/>
        <end position="930"/>
    </location>
</feature>
<evidence type="ECO:0000256" key="4">
    <source>
        <dbReference type="ARBA" id="ARBA00022989"/>
    </source>
</evidence>
<dbReference type="PANTHER" id="PTHR24270">
    <property type="entry name" value="LOW-DENSITY LIPOPROTEIN RECEPTOR-RELATED"/>
    <property type="match status" value="1"/>
</dbReference>
<dbReference type="SUPFAM" id="SSF57196">
    <property type="entry name" value="EGF/Laminin"/>
    <property type="match status" value="2"/>
</dbReference>
<comment type="caution">
    <text evidence="7">Lacks conserved residue(s) required for the propagation of feature annotation.</text>
</comment>
<feature type="transmembrane region" description="Helical" evidence="8">
    <location>
        <begin position="1306"/>
        <end position="1332"/>
    </location>
</feature>
<comment type="caution">
    <text evidence="11">The sequence shown here is derived from an EMBL/GenBank/DDBJ whole genome shotgun (WGS) entry which is preliminary data.</text>
</comment>
<protein>
    <submittedName>
        <fullName evidence="11">Uncharacterized protein</fullName>
    </submittedName>
</protein>
<gene>
    <name evidence="11" type="ORF">KQP761_LOCUS34730</name>
</gene>
<proteinExistence type="predicted"/>
<keyword evidence="7" id="KW-0245">EGF-like domain</keyword>
<dbReference type="Pfam" id="PF23106">
    <property type="entry name" value="EGF_Teneurin"/>
    <property type="match status" value="1"/>
</dbReference>
<dbReference type="SUPFAM" id="SSF81321">
    <property type="entry name" value="Family A G protein-coupled receptor-like"/>
    <property type="match status" value="1"/>
</dbReference>
<reference evidence="11" key="1">
    <citation type="submission" date="2021-02" db="EMBL/GenBank/DDBJ databases">
        <authorList>
            <person name="Nowell W R."/>
        </authorList>
    </citation>
    <scope>NUCLEOTIDE SEQUENCE</scope>
</reference>
<comment type="subcellular location">
    <subcellularLocation>
        <location evidence="1">Membrane</location>
        <topology evidence="1">Single-pass membrane protein</topology>
    </subcellularLocation>
</comment>
<dbReference type="CDD" id="cd00112">
    <property type="entry name" value="LDLa"/>
    <property type="match status" value="1"/>
</dbReference>
<evidence type="ECO:0000313" key="12">
    <source>
        <dbReference type="Proteomes" id="UP000663834"/>
    </source>
</evidence>
<dbReference type="InterPro" id="IPR036055">
    <property type="entry name" value="LDL_receptor-like_sf"/>
</dbReference>
<evidence type="ECO:0000256" key="6">
    <source>
        <dbReference type="ARBA" id="ARBA00023157"/>
    </source>
</evidence>
<dbReference type="Gene3D" id="1.20.1070.10">
    <property type="entry name" value="Rhodopsin 7-helix transmembrane proteins"/>
    <property type="match status" value="1"/>
</dbReference>
<keyword evidence="2 8" id="KW-0812">Transmembrane</keyword>
<dbReference type="InterPro" id="IPR017452">
    <property type="entry name" value="GPCR_Rhodpsn_7TM"/>
</dbReference>
<dbReference type="PRINTS" id="PR00261">
    <property type="entry name" value="LDLRECEPTOR"/>
</dbReference>
<dbReference type="InterPro" id="IPR000276">
    <property type="entry name" value="GPCR_Rhodpsn"/>
</dbReference>
<dbReference type="GO" id="GO:0004930">
    <property type="term" value="F:G protein-coupled receptor activity"/>
    <property type="evidence" value="ECO:0007669"/>
    <property type="project" value="InterPro"/>
</dbReference>